<feature type="chain" id="PRO_5020259862" evidence="1">
    <location>
        <begin position="23"/>
        <end position="1355"/>
    </location>
</feature>
<sequence>MNRTLPLLFFITFLFFSIFAAAQTVPDGNGIVYVKKGSNGNGSSWANARGELADALVDAKTNTAIRQIWVAYGNYLPLYRADDLAFGTTNSQYYTFMAFLMVKDVKLYGGFQGTETSIDQRNIAGYPTTLDGNQYDPTKRFDNCMHVVVSVGDVGTAELNGFYIQEGNARSSLRPTYNGYTTEGTTGGGLFVSESSPKVENCVFLGNTAYFGGAVFLNKSNTTLVNCVMAGNQADYGGGIYIIDEYAGQGLINCTIACNAGLQNTGYFFYGNTSIPIRNSIIWNNLADDIIVPGNGSNIKNSLVQGSGPDPANNNIGDTDPKFASWRPPNEAPFVGGDYRPIVSTSPVIDKGDNSYYSGLNANTRDGRGQMRLFTINGNGTIDIGATEYYGVPVHPDPNGVVYVKKGGTGNGSSWDNALDEAAHPLVAAILTWTIKEIWIAKGTYYPLYRDGNLSTLQPKDRNNTFWIRNNIKVYGGFAGNEQSITERSFKTNDNETILSGDYNNDDVTVYQSHMPVISNTGENVLNVVKIQSGTISAVTIDGVTITGATESAIQASSLNSNTGLQLNNLTIRNNKTTSSPVLIVQGNIILKNSKFHLNHALSRGGGISSSYGKLTVLNCVFTNNFSQEKGAALHHFNNNCKIVNCTMVSNFTSNAVSSAIFSDNSITTSYQLDIQNSMILSSLPPTGSSTTLIRTTNNTVANESILEFVSNPTFPIGGNWQEQSNDMLFDNMVPQPIGAAYNTGNMQAYLDAGGSAADLDMAGNPRIYGASIDIGAFEFNRMNQTITASDLSKTYGDAAFEPSSTTTSGMPLQFISSNSSVAEIFQDAADGNKTKIRINKAGSTTITVSQAGDISYYPATDQTFVLTVNPKTLTIEASPAQITYGDAEPVLNYSSNGLIGSDAITGALSRMAGNNVGAYPILAGSIDAGPDYQIDFITADLTIVPKTLAITGNAQSKIYGEDDPALNYSSNGLVGNDNISGAADRTAGEDVGVYTINQGSLSAGNNYTINFTPASLTITPKDLFLEAGNYQRPYGEANPALTIQYSGFIAGESPADIIPPAIATTALPGSSPGDYPVTLSGGSATNYVLKPNNGMLTVTGAVVNLQQEPQDLALCAGNAGSFSVTADAPSPLVNLQYQWEKSENGNNWQTVNGAMSSTLSSVNTIGYYRCRISAPGTTVVSDAARFSINTAIKPTILIDDKICIDNTLLNLNATPAGGQFSGPGISNNVWNLEIPATGKQTVHYQYTDNNGCIGATSKVVTLGTCGDFSSIISVKAWPNPTPGPLTLKLLIGIADNWYINVSNLEGKSLQQQKFQFRKGWNNAELNIAHLPSGTYFITLGRGGFWKHSVQVIKK</sequence>
<dbReference type="OrthoDB" id="728034at2"/>
<dbReference type="SUPFAM" id="SSF51126">
    <property type="entry name" value="Pectin lyase-like"/>
    <property type="match status" value="2"/>
</dbReference>
<feature type="domain" description="MBG" evidence="2">
    <location>
        <begin position="949"/>
        <end position="1018"/>
    </location>
</feature>
<dbReference type="Pfam" id="PF18962">
    <property type="entry name" value="Por_Secre_tail"/>
    <property type="match status" value="1"/>
</dbReference>
<dbReference type="RefSeq" id="WP_130538881.1">
    <property type="nucleotide sequence ID" value="NZ_CP042431.1"/>
</dbReference>
<name>A0A4Q7N2R6_9BACT</name>
<protein>
    <submittedName>
        <fullName evidence="4">Putative secreted protein (Por secretion system target)</fullName>
    </submittedName>
</protein>
<comment type="caution">
    <text evidence="4">The sequence shown here is derived from an EMBL/GenBank/DDBJ whole genome shotgun (WGS) entry which is preliminary data.</text>
</comment>
<dbReference type="Pfam" id="PF18676">
    <property type="entry name" value="MBG_2"/>
    <property type="match status" value="3"/>
</dbReference>
<keyword evidence="5" id="KW-1185">Reference proteome</keyword>
<evidence type="ECO:0000313" key="5">
    <source>
        <dbReference type="Proteomes" id="UP000293874"/>
    </source>
</evidence>
<organism evidence="4 5">
    <name type="scientific">Pseudobacter ginsenosidimutans</name>
    <dbReference type="NCBI Taxonomy" id="661488"/>
    <lineage>
        <taxon>Bacteria</taxon>
        <taxon>Pseudomonadati</taxon>
        <taxon>Bacteroidota</taxon>
        <taxon>Chitinophagia</taxon>
        <taxon>Chitinophagales</taxon>
        <taxon>Chitinophagaceae</taxon>
        <taxon>Pseudobacter</taxon>
    </lineage>
</organism>
<proteinExistence type="predicted"/>
<feature type="domain" description="Secretion system C-terminal sorting" evidence="3">
    <location>
        <begin position="1278"/>
        <end position="1343"/>
    </location>
</feature>
<dbReference type="InterPro" id="IPR011050">
    <property type="entry name" value="Pectin_lyase_fold/virulence"/>
</dbReference>
<evidence type="ECO:0000259" key="3">
    <source>
        <dbReference type="Pfam" id="PF18962"/>
    </source>
</evidence>
<dbReference type="Gene3D" id="2.60.40.10">
    <property type="entry name" value="Immunoglobulins"/>
    <property type="match status" value="1"/>
</dbReference>
<dbReference type="InterPro" id="IPR041286">
    <property type="entry name" value="MBG_2"/>
</dbReference>
<dbReference type="NCBIfam" id="TIGR04183">
    <property type="entry name" value="Por_Secre_tail"/>
    <property type="match status" value="1"/>
</dbReference>
<dbReference type="EMBL" id="SGXA01000001">
    <property type="protein sequence ID" value="RZS74415.1"/>
    <property type="molecule type" value="Genomic_DNA"/>
</dbReference>
<reference evidence="4 5" key="1">
    <citation type="submission" date="2019-02" db="EMBL/GenBank/DDBJ databases">
        <title>Genomic Encyclopedia of Type Strains, Phase IV (KMG-IV): sequencing the most valuable type-strain genomes for metagenomic binning, comparative biology and taxonomic classification.</title>
        <authorList>
            <person name="Goeker M."/>
        </authorList>
    </citation>
    <scope>NUCLEOTIDE SEQUENCE [LARGE SCALE GENOMIC DNA]</scope>
    <source>
        <strain evidence="4 5">DSM 18116</strain>
    </source>
</reference>
<dbReference type="PANTHER" id="PTHR11319">
    <property type="entry name" value="G PROTEIN-COUPLED RECEPTOR-RELATED"/>
    <property type="match status" value="1"/>
</dbReference>
<gene>
    <name evidence="4" type="ORF">EV199_0262</name>
</gene>
<dbReference type="PANTHER" id="PTHR11319:SF35">
    <property type="entry name" value="OUTER MEMBRANE PROTEIN PMPC-RELATED"/>
    <property type="match status" value="1"/>
</dbReference>
<feature type="signal peptide" evidence="1">
    <location>
        <begin position="1"/>
        <end position="22"/>
    </location>
</feature>
<keyword evidence="1" id="KW-0732">Signal</keyword>
<accession>A0A4Q7N2R6</accession>
<evidence type="ECO:0000259" key="2">
    <source>
        <dbReference type="Pfam" id="PF18676"/>
    </source>
</evidence>
<feature type="domain" description="MBG" evidence="2">
    <location>
        <begin position="1028"/>
        <end position="1098"/>
    </location>
</feature>
<dbReference type="InterPro" id="IPR013783">
    <property type="entry name" value="Ig-like_fold"/>
</dbReference>
<evidence type="ECO:0000256" key="1">
    <source>
        <dbReference type="SAM" id="SignalP"/>
    </source>
</evidence>
<evidence type="ECO:0000313" key="4">
    <source>
        <dbReference type="EMBL" id="RZS74415.1"/>
    </source>
</evidence>
<dbReference type="Proteomes" id="UP000293874">
    <property type="component" value="Unassembled WGS sequence"/>
</dbReference>
<dbReference type="Gene3D" id="3.30.160.710">
    <property type="match status" value="1"/>
</dbReference>
<dbReference type="InterPro" id="IPR026444">
    <property type="entry name" value="Secre_tail"/>
</dbReference>
<feature type="domain" description="MBG" evidence="2">
    <location>
        <begin position="874"/>
        <end position="943"/>
    </location>
</feature>